<evidence type="ECO:0000313" key="2">
    <source>
        <dbReference type="EMBL" id="GAA0343982.1"/>
    </source>
</evidence>
<dbReference type="Proteomes" id="UP001500063">
    <property type="component" value="Unassembled WGS sequence"/>
</dbReference>
<dbReference type="PANTHER" id="PTHR21621">
    <property type="entry name" value="RIBOSOMAL PROTEIN S6 MODIFICATION PROTEIN"/>
    <property type="match status" value="1"/>
</dbReference>
<accession>A0ABN0WQ68</accession>
<dbReference type="PANTHER" id="PTHR21621:SF0">
    <property type="entry name" value="BETA-CITRYLGLUTAMATE SYNTHASE B-RELATED"/>
    <property type="match status" value="1"/>
</dbReference>
<dbReference type="Pfam" id="PF08443">
    <property type="entry name" value="RimK"/>
    <property type="match status" value="1"/>
</dbReference>
<gene>
    <name evidence="2" type="ORF">GCM10010319_20130</name>
</gene>
<dbReference type="RefSeq" id="WP_344117406.1">
    <property type="nucleotide sequence ID" value="NZ_BAAABW010000012.1"/>
</dbReference>
<reference evidence="2 3" key="1">
    <citation type="journal article" date="2019" name="Int. J. Syst. Evol. Microbiol.">
        <title>The Global Catalogue of Microorganisms (GCM) 10K type strain sequencing project: providing services to taxonomists for standard genome sequencing and annotation.</title>
        <authorList>
            <consortium name="The Broad Institute Genomics Platform"/>
            <consortium name="The Broad Institute Genome Sequencing Center for Infectious Disease"/>
            <person name="Wu L."/>
            <person name="Ma J."/>
        </authorList>
    </citation>
    <scope>NUCLEOTIDE SEQUENCE [LARGE SCALE GENOMIC DNA]</scope>
    <source>
        <strain evidence="2 3">JCM 4565</strain>
    </source>
</reference>
<name>A0ABN0WQ68_9ACTN</name>
<evidence type="ECO:0000313" key="3">
    <source>
        <dbReference type="Proteomes" id="UP001500063"/>
    </source>
</evidence>
<proteinExistence type="predicted"/>
<dbReference type="InterPro" id="IPR013651">
    <property type="entry name" value="ATP-grasp_RimK-type"/>
</dbReference>
<protein>
    <recommendedName>
        <fullName evidence="1">ATP-grasp fold RimK-type domain-containing protein</fullName>
    </recommendedName>
</protein>
<dbReference type="Gene3D" id="3.30.470.20">
    <property type="entry name" value="ATP-grasp fold, B domain"/>
    <property type="match status" value="1"/>
</dbReference>
<sequence length="282" mass="29789">MRICLLTPAPDHPLLAAATALLTPCHQVEALDPRHAVLPSPARAPAALADVYLLKARTPCALACARYLEQHGAPVLNSADATEQCQDRTAMAEVALAAGLPFAATTAATTLPRLAARGGLTYPLVVKSRHSRRHDLVARVDDAEQLRALAAQWPDEPVVTQAYTPNSGWDHKLWVVGDEVFAAVRRSELATPASRRTEPVAVGELPPAWLDVVRRAGEVFALDVYGVDLLDVPGGPLIVDVNAFPGIRGQRGAPEALAELALRAAAGSYRPRGATSGAILNG</sequence>
<dbReference type="Gene3D" id="3.40.50.20">
    <property type="match status" value="1"/>
</dbReference>
<organism evidence="2 3">
    <name type="scientific">Streptomyces blastmyceticus</name>
    <dbReference type="NCBI Taxonomy" id="68180"/>
    <lineage>
        <taxon>Bacteria</taxon>
        <taxon>Bacillati</taxon>
        <taxon>Actinomycetota</taxon>
        <taxon>Actinomycetes</taxon>
        <taxon>Kitasatosporales</taxon>
        <taxon>Streptomycetaceae</taxon>
        <taxon>Streptomyces</taxon>
    </lineage>
</organism>
<dbReference type="SUPFAM" id="SSF56059">
    <property type="entry name" value="Glutathione synthetase ATP-binding domain-like"/>
    <property type="match status" value="1"/>
</dbReference>
<feature type="domain" description="ATP-grasp fold RimK-type" evidence="1">
    <location>
        <begin position="119"/>
        <end position="249"/>
    </location>
</feature>
<evidence type="ECO:0000259" key="1">
    <source>
        <dbReference type="Pfam" id="PF08443"/>
    </source>
</evidence>
<dbReference type="EMBL" id="BAAABW010000012">
    <property type="protein sequence ID" value="GAA0343982.1"/>
    <property type="molecule type" value="Genomic_DNA"/>
</dbReference>
<keyword evidence="3" id="KW-1185">Reference proteome</keyword>
<comment type="caution">
    <text evidence="2">The sequence shown here is derived from an EMBL/GenBank/DDBJ whole genome shotgun (WGS) entry which is preliminary data.</text>
</comment>